<sequence>MAVDRPGGGRTPTRYRVVQNASGIAPFAPKVAPKPFAVQDDAEATFGAGFGAGFGANRLHQKSPVLDEAKGTFGAKSEGVDLAILHQIAESLSQTAKTLELLVQSWTETMQVLVQMVHLLAQSQAVGQPPSSPLSAAPLPP</sequence>
<evidence type="ECO:0000313" key="2">
    <source>
        <dbReference type="Proteomes" id="UP000724268"/>
    </source>
</evidence>
<comment type="caution">
    <text evidence="1">The sequence shown here is derived from an EMBL/GenBank/DDBJ whole genome shotgun (WGS) entry which is preliminary data.</text>
</comment>
<keyword evidence="2" id="KW-1185">Reference proteome</keyword>
<evidence type="ECO:0000313" key="1">
    <source>
        <dbReference type="EMBL" id="MBW6396171.1"/>
    </source>
</evidence>
<name>A0ABS7A1J6_9DEIN</name>
<protein>
    <submittedName>
        <fullName evidence="1">Uncharacterized protein</fullName>
    </submittedName>
</protein>
<reference evidence="1 2" key="1">
    <citation type="submission" date="2021-07" db="EMBL/GenBank/DDBJ databases">
        <title>Thermus aquaticus gen. n. and sp. n., a nonsporulating extreme thermophile.</title>
        <authorList>
            <person name="Hu C.-J."/>
            <person name="Li W.-J."/>
            <person name="Xian W.-D."/>
        </authorList>
    </citation>
    <scope>NUCLEOTIDE SEQUENCE [LARGE SCALE GENOMIC DNA]</scope>
    <source>
        <strain evidence="1 2">SYSU G05001</strain>
    </source>
</reference>
<dbReference type="Proteomes" id="UP000724268">
    <property type="component" value="Unassembled WGS sequence"/>
</dbReference>
<accession>A0ABS7A1J6</accession>
<dbReference type="EMBL" id="JAHXRS010000036">
    <property type="protein sequence ID" value="MBW6396171.1"/>
    <property type="molecule type" value="Genomic_DNA"/>
</dbReference>
<proteinExistence type="predicted"/>
<gene>
    <name evidence="1" type="ORF">KZX47_13580</name>
</gene>
<organism evidence="1 2">
    <name type="scientific">Thermus brevis</name>
    <dbReference type="NCBI Taxonomy" id="2862456"/>
    <lineage>
        <taxon>Bacteria</taxon>
        <taxon>Thermotogati</taxon>
        <taxon>Deinococcota</taxon>
        <taxon>Deinococci</taxon>
        <taxon>Thermales</taxon>
        <taxon>Thermaceae</taxon>
        <taxon>Thermus</taxon>
    </lineage>
</organism>
<feature type="non-terminal residue" evidence="1">
    <location>
        <position position="141"/>
    </location>
</feature>